<organism evidence="1 2">
    <name type="scientific">Variovorax boronicumulans</name>
    <dbReference type="NCBI Taxonomy" id="436515"/>
    <lineage>
        <taxon>Bacteria</taxon>
        <taxon>Pseudomonadati</taxon>
        <taxon>Pseudomonadota</taxon>
        <taxon>Betaproteobacteria</taxon>
        <taxon>Burkholderiales</taxon>
        <taxon>Comamonadaceae</taxon>
        <taxon>Variovorax</taxon>
    </lineage>
</organism>
<dbReference type="EMBL" id="CP023284">
    <property type="protein sequence ID" value="ATA55202.1"/>
    <property type="molecule type" value="Genomic_DNA"/>
</dbReference>
<dbReference type="KEGG" id="vbo:CKY39_19775"/>
<protein>
    <submittedName>
        <fullName evidence="1">Uncharacterized protein</fullName>
    </submittedName>
</protein>
<evidence type="ECO:0000313" key="2">
    <source>
        <dbReference type="Proteomes" id="UP000217154"/>
    </source>
</evidence>
<name>A0A250DLR6_9BURK</name>
<proteinExistence type="predicted"/>
<accession>A0A250DLR6</accession>
<dbReference type="AlphaFoldDB" id="A0A250DLR6"/>
<gene>
    <name evidence="1" type="ORF">CKY39_19775</name>
</gene>
<dbReference type="Proteomes" id="UP000217154">
    <property type="component" value="Chromosome"/>
</dbReference>
<reference evidence="1 2" key="1">
    <citation type="submission" date="2017-09" db="EMBL/GenBank/DDBJ databases">
        <title>The diverse metabolic capabilities of V. boronicumulans make it an excellent choice for continued studies on novel biodegradation.</title>
        <authorList>
            <person name="Sun S."/>
        </authorList>
    </citation>
    <scope>NUCLEOTIDE SEQUENCE [LARGE SCALE GENOMIC DNA]</scope>
    <source>
        <strain evidence="1 2">J1</strain>
    </source>
</reference>
<sequence>MQQAETISGLLGHNFGGDGSFDEPSAAPGLHGMVQCVADLLIAAKAHAVGPEVPKAAQAAILYASSLAEHLDAQSRDDLHDGERGFRLGDRYLSMCYWTVEKLALRAYESLTTAEVQQ</sequence>
<evidence type="ECO:0000313" key="1">
    <source>
        <dbReference type="EMBL" id="ATA55202.1"/>
    </source>
</evidence>